<name>A0ABD3NVV1_9STRA</name>
<gene>
    <name evidence="2" type="ORF">ACHAWO_002185</name>
</gene>
<feature type="region of interest" description="Disordered" evidence="1">
    <location>
        <begin position="36"/>
        <end position="95"/>
    </location>
</feature>
<organism evidence="2 3">
    <name type="scientific">Cyclotella atomus</name>
    <dbReference type="NCBI Taxonomy" id="382360"/>
    <lineage>
        <taxon>Eukaryota</taxon>
        <taxon>Sar</taxon>
        <taxon>Stramenopiles</taxon>
        <taxon>Ochrophyta</taxon>
        <taxon>Bacillariophyta</taxon>
        <taxon>Coscinodiscophyceae</taxon>
        <taxon>Thalassiosirophycidae</taxon>
        <taxon>Stephanodiscales</taxon>
        <taxon>Stephanodiscaceae</taxon>
        <taxon>Cyclotella</taxon>
    </lineage>
</organism>
<proteinExistence type="predicted"/>
<dbReference type="EMBL" id="JALLPJ020000906">
    <property type="protein sequence ID" value="KAL3780095.1"/>
    <property type="molecule type" value="Genomic_DNA"/>
</dbReference>
<keyword evidence="3" id="KW-1185">Reference proteome</keyword>
<accession>A0ABD3NVV1</accession>
<evidence type="ECO:0000313" key="2">
    <source>
        <dbReference type="EMBL" id="KAL3780095.1"/>
    </source>
</evidence>
<reference evidence="2 3" key="1">
    <citation type="submission" date="2024-10" db="EMBL/GenBank/DDBJ databases">
        <title>Updated reference genomes for cyclostephanoid diatoms.</title>
        <authorList>
            <person name="Roberts W.R."/>
            <person name="Alverson A.J."/>
        </authorList>
    </citation>
    <scope>NUCLEOTIDE SEQUENCE [LARGE SCALE GENOMIC DNA]</scope>
    <source>
        <strain evidence="2 3">AJA010-31</strain>
    </source>
</reference>
<dbReference type="Proteomes" id="UP001530400">
    <property type="component" value="Unassembled WGS sequence"/>
</dbReference>
<evidence type="ECO:0000313" key="3">
    <source>
        <dbReference type="Proteomes" id="UP001530400"/>
    </source>
</evidence>
<protein>
    <submittedName>
        <fullName evidence="2">Uncharacterized protein</fullName>
    </submittedName>
</protein>
<sequence>MKPPSEAMVDPHKTSLHNKAIIPPTMNHIHEEVGDMQVHQISEQVDNPPDESSYCIESGTSTMYHDEEAPPSRIQTDQEQDDDDQGHQEQDLQMYSNRRQRYAGHLLIILLFWCGQKYVIPPFCNLVDMLDGIYLDRNDDLFSSLDER</sequence>
<dbReference type="AlphaFoldDB" id="A0ABD3NVV1"/>
<comment type="caution">
    <text evidence="2">The sequence shown here is derived from an EMBL/GenBank/DDBJ whole genome shotgun (WGS) entry which is preliminary data.</text>
</comment>
<evidence type="ECO:0000256" key="1">
    <source>
        <dbReference type="SAM" id="MobiDB-lite"/>
    </source>
</evidence>